<gene>
    <name evidence="2" type="ORF">PV09_06472</name>
</gene>
<proteinExistence type="predicted"/>
<dbReference type="InParanoid" id="A0A0D1YNP4"/>
<evidence type="ECO:0000259" key="1">
    <source>
        <dbReference type="PROSITE" id="PS50904"/>
    </source>
</evidence>
<evidence type="ECO:0000313" key="3">
    <source>
        <dbReference type="Proteomes" id="UP000053259"/>
    </source>
</evidence>
<accession>A0A0D1YNP4</accession>
<dbReference type="HOGENOM" id="CLU_067902_0_0_1"/>
<dbReference type="GeneID" id="27314445"/>
<organism evidence="2 3">
    <name type="scientific">Verruconis gallopava</name>
    <dbReference type="NCBI Taxonomy" id="253628"/>
    <lineage>
        <taxon>Eukaryota</taxon>
        <taxon>Fungi</taxon>
        <taxon>Dikarya</taxon>
        <taxon>Ascomycota</taxon>
        <taxon>Pezizomycotina</taxon>
        <taxon>Dothideomycetes</taxon>
        <taxon>Pleosporomycetidae</taxon>
        <taxon>Venturiales</taxon>
        <taxon>Sympoventuriaceae</taxon>
        <taxon>Verruconis</taxon>
    </lineage>
</organism>
<feature type="domain" description="PRELI/MSF1" evidence="1">
    <location>
        <begin position="2"/>
        <end position="189"/>
    </location>
</feature>
<keyword evidence="3" id="KW-1185">Reference proteome</keyword>
<dbReference type="EMBL" id="KN847550">
    <property type="protein sequence ID" value="KIW02327.1"/>
    <property type="molecule type" value="Genomic_DNA"/>
</dbReference>
<name>A0A0D1YNP4_9PEZI</name>
<dbReference type="RefSeq" id="XP_016212196.1">
    <property type="nucleotide sequence ID" value="XM_016360114.1"/>
</dbReference>
<dbReference type="PANTHER" id="PTHR11158">
    <property type="entry name" value="MSF1/PX19 RELATED"/>
    <property type="match status" value="1"/>
</dbReference>
<dbReference type="InterPro" id="IPR006797">
    <property type="entry name" value="PRELI/MSF1_dom"/>
</dbReference>
<dbReference type="VEuPathDB" id="FungiDB:PV09_06472"/>
<evidence type="ECO:0000313" key="2">
    <source>
        <dbReference type="EMBL" id="KIW02327.1"/>
    </source>
</evidence>
<dbReference type="STRING" id="253628.A0A0D1YNP4"/>
<dbReference type="Pfam" id="PF04707">
    <property type="entry name" value="PRELI"/>
    <property type="match status" value="1"/>
</dbReference>
<protein>
    <recommendedName>
        <fullName evidence="1">PRELI/MSF1 domain-containing protein</fullName>
    </recommendedName>
</protein>
<sequence>MVKFLTQNHTYEYGFPTVTLAYFLRYPNPFSTHVISTDVIDRVFDPETQRLTTTRLHLKRSKMPSAILRLLPRNLLGASSNGQSQSYVLERSTVDVREGWMKTESRNLELTNLLTVVERQEYRATGNGEPAATASSSGSSLPLEALRFGTDDSTEVTTTVQLTSKFGQRLRERRKAVSEALDDDEQKVGLLARWSQSSLQRSIEAIGLKRAHRSQPNATEGMKVVLERLREGGLVGVLEGMRQDREKAMAMSSATTTH</sequence>
<dbReference type="OrthoDB" id="341300at2759"/>
<dbReference type="InterPro" id="IPR037365">
    <property type="entry name" value="Slowmo/Ups"/>
</dbReference>
<reference evidence="2 3" key="1">
    <citation type="submission" date="2015-01" db="EMBL/GenBank/DDBJ databases">
        <title>The Genome Sequence of Ochroconis gallopava CBS43764.</title>
        <authorList>
            <consortium name="The Broad Institute Genomics Platform"/>
            <person name="Cuomo C."/>
            <person name="de Hoog S."/>
            <person name="Gorbushina A."/>
            <person name="Stielow B."/>
            <person name="Teixiera M."/>
            <person name="Abouelleil A."/>
            <person name="Chapman S.B."/>
            <person name="Priest M."/>
            <person name="Young S.K."/>
            <person name="Wortman J."/>
            <person name="Nusbaum C."/>
            <person name="Birren B."/>
        </authorList>
    </citation>
    <scope>NUCLEOTIDE SEQUENCE [LARGE SCALE GENOMIC DNA]</scope>
    <source>
        <strain evidence="2 3">CBS 43764</strain>
    </source>
</reference>
<dbReference type="Proteomes" id="UP000053259">
    <property type="component" value="Unassembled WGS sequence"/>
</dbReference>
<dbReference type="GO" id="GO:0005758">
    <property type="term" value="C:mitochondrial intermembrane space"/>
    <property type="evidence" value="ECO:0007669"/>
    <property type="project" value="InterPro"/>
</dbReference>
<dbReference type="AlphaFoldDB" id="A0A0D1YNP4"/>
<dbReference type="PROSITE" id="PS50904">
    <property type="entry name" value="PRELI_MSF1"/>
    <property type="match status" value="1"/>
</dbReference>